<name>A0AAN7P1M7_9COLE</name>
<comment type="caution">
    <text evidence="2">The sequence shown here is derived from an EMBL/GenBank/DDBJ whole genome shotgun (WGS) entry which is preliminary data.</text>
</comment>
<dbReference type="Proteomes" id="UP001353858">
    <property type="component" value="Unassembled WGS sequence"/>
</dbReference>
<sequence length="131" mass="15264">MKLVLLFLFVSIYNCEGQSLIFPYCRCCDVYSESLALRNLINWLSLYQGCSPVHDCVRRCLYYYDSSIVIKPINVCSIDTDSMLGFYKWLLGNYQCLPRSLLRCVKDCLVNFERYPSCYWTINAEIGISSK</sequence>
<gene>
    <name evidence="2" type="ORF">RN001_010901</name>
</gene>
<keyword evidence="3" id="KW-1185">Reference proteome</keyword>
<evidence type="ECO:0000313" key="3">
    <source>
        <dbReference type="Proteomes" id="UP001353858"/>
    </source>
</evidence>
<proteinExistence type="predicted"/>
<feature type="chain" id="PRO_5042886962" evidence="1">
    <location>
        <begin position="18"/>
        <end position="131"/>
    </location>
</feature>
<dbReference type="AlphaFoldDB" id="A0AAN7P1M7"/>
<organism evidence="2 3">
    <name type="scientific">Aquatica leii</name>
    <dbReference type="NCBI Taxonomy" id="1421715"/>
    <lineage>
        <taxon>Eukaryota</taxon>
        <taxon>Metazoa</taxon>
        <taxon>Ecdysozoa</taxon>
        <taxon>Arthropoda</taxon>
        <taxon>Hexapoda</taxon>
        <taxon>Insecta</taxon>
        <taxon>Pterygota</taxon>
        <taxon>Neoptera</taxon>
        <taxon>Endopterygota</taxon>
        <taxon>Coleoptera</taxon>
        <taxon>Polyphaga</taxon>
        <taxon>Elateriformia</taxon>
        <taxon>Elateroidea</taxon>
        <taxon>Lampyridae</taxon>
        <taxon>Luciolinae</taxon>
        <taxon>Aquatica</taxon>
    </lineage>
</organism>
<keyword evidence="1" id="KW-0732">Signal</keyword>
<dbReference type="EMBL" id="JARPUR010000004">
    <property type="protein sequence ID" value="KAK4878395.1"/>
    <property type="molecule type" value="Genomic_DNA"/>
</dbReference>
<protein>
    <submittedName>
        <fullName evidence="2">Uncharacterized protein</fullName>
    </submittedName>
</protein>
<reference evidence="3" key="1">
    <citation type="submission" date="2023-01" db="EMBL/GenBank/DDBJ databases">
        <title>Key to firefly adult light organ development and bioluminescence: homeobox transcription factors regulate luciferase expression and transportation to peroxisome.</title>
        <authorList>
            <person name="Fu X."/>
        </authorList>
    </citation>
    <scope>NUCLEOTIDE SEQUENCE [LARGE SCALE GENOMIC DNA]</scope>
</reference>
<evidence type="ECO:0000256" key="1">
    <source>
        <dbReference type="SAM" id="SignalP"/>
    </source>
</evidence>
<evidence type="ECO:0000313" key="2">
    <source>
        <dbReference type="EMBL" id="KAK4878395.1"/>
    </source>
</evidence>
<accession>A0AAN7P1M7</accession>
<feature type="signal peptide" evidence="1">
    <location>
        <begin position="1"/>
        <end position="17"/>
    </location>
</feature>